<reference evidence="3 4" key="1">
    <citation type="submission" date="2019-11" db="EMBL/GenBank/DDBJ databases">
        <title>Paenibacillus monticola sp. nov., a novel PGPR strain isolated from mountain sample in China.</title>
        <authorList>
            <person name="Zhao Q."/>
            <person name="Li H.-P."/>
            <person name="Zhang J.-L."/>
        </authorList>
    </citation>
    <scope>NUCLEOTIDE SEQUENCE [LARGE SCALE GENOMIC DNA]</scope>
    <source>
        <strain evidence="3 4">LC-T2</strain>
    </source>
</reference>
<dbReference type="EMBL" id="WJXB01000003">
    <property type="protein sequence ID" value="MRN53186.1"/>
    <property type="molecule type" value="Genomic_DNA"/>
</dbReference>
<evidence type="ECO:0000313" key="4">
    <source>
        <dbReference type="Proteomes" id="UP000463051"/>
    </source>
</evidence>
<keyword evidence="1" id="KW-0472">Membrane</keyword>
<dbReference type="Pfam" id="PF04982">
    <property type="entry name" value="TM_HPP"/>
    <property type="match status" value="1"/>
</dbReference>
<protein>
    <recommendedName>
        <fullName evidence="2">HPP transmembrane region domain-containing protein</fullName>
    </recommendedName>
</protein>
<sequence>MAGSAWSFLFTPVLIGSVLIVVVALRINNLDKNRQYPKFWI</sequence>
<comment type="caution">
    <text evidence="3">The sequence shown here is derived from an EMBL/GenBank/DDBJ whole genome shotgun (WGS) entry which is preliminary data.</text>
</comment>
<accession>A0A7X2H461</accession>
<organism evidence="3 4">
    <name type="scientific">Paenibacillus monticola</name>
    <dbReference type="NCBI Taxonomy" id="2666075"/>
    <lineage>
        <taxon>Bacteria</taxon>
        <taxon>Bacillati</taxon>
        <taxon>Bacillota</taxon>
        <taxon>Bacilli</taxon>
        <taxon>Bacillales</taxon>
        <taxon>Paenibacillaceae</taxon>
        <taxon>Paenibacillus</taxon>
    </lineage>
</organism>
<feature type="domain" description="HPP transmembrane region" evidence="2">
    <location>
        <begin position="5"/>
        <end position="37"/>
    </location>
</feature>
<dbReference type="AlphaFoldDB" id="A0A7X2H461"/>
<feature type="transmembrane region" description="Helical" evidence="1">
    <location>
        <begin position="6"/>
        <end position="25"/>
    </location>
</feature>
<evidence type="ECO:0000259" key="2">
    <source>
        <dbReference type="Pfam" id="PF04982"/>
    </source>
</evidence>
<dbReference type="InterPro" id="IPR058581">
    <property type="entry name" value="TM_HPP"/>
</dbReference>
<keyword evidence="4" id="KW-1185">Reference proteome</keyword>
<keyword evidence="1" id="KW-0812">Transmembrane</keyword>
<dbReference type="Proteomes" id="UP000463051">
    <property type="component" value="Unassembled WGS sequence"/>
</dbReference>
<keyword evidence="1" id="KW-1133">Transmembrane helix</keyword>
<evidence type="ECO:0000313" key="3">
    <source>
        <dbReference type="EMBL" id="MRN53186.1"/>
    </source>
</evidence>
<proteinExistence type="predicted"/>
<gene>
    <name evidence="3" type="ORF">GJB61_09290</name>
</gene>
<evidence type="ECO:0000256" key="1">
    <source>
        <dbReference type="SAM" id="Phobius"/>
    </source>
</evidence>
<name>A0A7X2H461_9BACL</name>